<dbReference type="AlphaFoldDB" id="A0A0T6DMX3"/>
<dbReference type="InterPro" id="IPR025668">
    <property type="entry name" value="Tnp_DDE_dom"/>
</dbReference>
<accession>A0A0T6DMX3</accession>
<keyword evidence="3" id="KW-1185">Reference proteome</keyword>
<dbReference type="EMBL" id="LNDJ01000123">
    <property type="protein sequence ID" value="KRU21353.1"/>
    <property type="molecule type" value="Genomic_DNA"/>
</dbReference>
<comment type="caution">
    <text evidence="2">The sequence shown here is derived from an EMBL/GenBank/DDBJ whole genome shotgun (WGS) entry which is preliminary data.</text>
</comment>
<dbReference type="NCBIfam" id="NF033580">
    <property type="entry name" value="transpos_IS5_3"/>
    <property type="match status" value="1"/>
</dbReference>
<reference evidence="2 3" key="1">
    <citation type="submission" date="2015-11" db="EMBL/GenBank/DDBJ databases">
        <title>Permanent draft genome of Psychrobacter piscatorii LQ58.</title>
        <authorList>
            <person name="Zhou M."/>
            <person name="Dong B."/>
            <person name="Liu Q."/>
        </authorList>
    </citation>
    <scope>NUCLEOTIDE SEQUENCE [LARGE SCALE GENOMIC DNA]</scope>
    <source>
        <strain evidence="2 3">LQ58</strain>
    </source>
</reference>
<name>A0A0T6DMX3_9GAMM</name>
<evidence type="ECO:0000313" key="3">
    <source>
        <dbReference type="Proteomes" id="UP000051202"/>
    </source>
</evidence>
<sequence>MGRSKGGLKTKIHTRTDALGNPTGFYLTGGAAHDLCGSDELLDVSISQTWLADKAYDADARVIEPIKAVQGNAVIPSKCHRLQPRDFDKELYKARHLIENFFAKIKQYRAIATRYDKLASHFLSAIHLVSCVVWLN</sequence>
<organism evidence="2 3">
    <name type="scientific">Psychrobacter piscatorii</name>
    <dbReference type="NCBI Taxonomy" id="554343"/>
    <lineage>
        <taxon>Bacteria</taxon>
        <taxon>Pseudomonadati</taxon>
        <taxon>Pseudomonadota</taxon>
        <taxon>Gammaproteobacteria</taxon>
        <taxon>Moraxellales</taxon>
        <taxon>Moraxellaceae</taxon>
        <taxon>Psychrobacter</taxon>
    </lineage>
</organism>
<evidence type="ECO:0000313" key="2">
    <source>
        <dbReference type="EMBL" id="KRU21353.1"/>
    </source>
</evidence>
<dbReference type="STRING" id="554343.AS194_12445"/>
<dbReference type="PANTHER" id="PTHR30007">
    <property type="entry name" value="PHP DOMAIN PROTEIN"/>
    <property type="match status" value="1"/>
</dbReference>
<protein>
    <submittedName>
        <fullName evidence="2">Transposase</fullName>
    </submittedName>
</protein>
<dbReference type="Proteomes" id="UP000051202">
    <property type="component" value="Unassembled WGS sequence"/>
</dbReference>
<proteinExistence type="predicted"/>
<evidence type="ECO:0000259" key="1">
    <source>
        <dbReference type="Pfam" id="PF13586"/>
    </source>
</evidence>
<dbReference type="Pfam" id="PF13586">
    <property type="entry name" value="DDE_Tnp_1_2"/>
    <property type="match status" value="1"/>
</dbReference>
<feature type="domain" description="Transposase DDE" evidence="1">
    <location>
        <begin position="52"/>
        <end position="135"/>
    </location>
</feature>
<gene>
    <name evidence="2" type="ORF">AS194_12445</name>
</gene>
<dbReference type="PANTHER" id="PTHR30007:SF1">
    <property type="entry name" value="BLR1914 PROTEIN"/>
    <property type="match status" value="1"/>
</dbReference>